<reference evidence="2 3" key="1">
    <citation type="journal article" date="2012" name="Science">
        <title>The Paleozoic origin of enzymatic lignin decomposition reconstructed from 31 fungal genomes.</title>
        <authorList>
            <person name="Floudas D."/>
            <person name="Binder M."/>
            <person name="Riley R."/>
            <person name="Barry K."/>
            <person name="Blanchette R.A."/>
            <person name="Henrissat B."/>
            <person name="Martinez A.T."/>
            <person name="Otillar R."/>
            <person name="Spatafora J.W."/>
            <person name="Yadav J.S."/>
            <person name="Aerts A."/>
            <person name="Benoit I."/>
            <person name="Boyd A."/>
            <person name="Carlson A."/>
            <person name="Copeland A."/>
            <person name="Coutinho P.M."/>
            <person name="de Vries R.P."/>
            <person name="Ferreira P."/>
            <person name="Findley K."/>
            <person name="Foster B."/>
            <person name="Gaskell J."/>
            <person name="Glotzer D."/>
            <person name="Gorecki P."/>
            <person name="Heitman J."/>
            <person name="Hesse C."/>
            <person name="Hori C."/>
            <person name="Igarashi K."/>
            <person name="Jurgens J.A."/>
            <person name="Kallen N."/>
            <person name="Kersten P."/>
            <person name="Kohler A."/>
            <person name="Kuees U."/>
            <person name="Kumar T.K.A."/>
            <person name="Kuo A."/>
            <person name="LaButti K."/>
            <person name="Larrondo L.F."/>
            <person name="Lindquist E."/>
            <person name="Ling A."/>
            <person name="Lombard V."/>
            <person name="Lucas S."/>
            <person name="Lundell T."/>
            <person name="Martin R."/>
            <person name="McLaughlin D.J."/>
            <person name="Morgenstern I."/>
            <person name="Morin E."/>
            <person name="Murat C."/>
            <person name="Nagy L.G."/>
            <person name="Nolan M."/>
            <person name="Ohm R.A."/>
            <person name="Patyshakuliyeva A."/>
            <person name="Rokas A."/>
            <person name="Ruiz-Duenas F.J."/>
            <person name="Sabat G."/>
            <person name="Salamov A."/>
            <person name="Samejima M."/>
            <person name="Schmutz J."/>
            <person name="Slot J.C."/>
            <person name="St John F."/>
            <person name="Stenlid J."/>
            <person name="Sun H."/>
            <person name="Sun S."/>
            <person name="Syed K."/>
            <person name="Tsang A."/>
            <person name="Wiebenga A."/>
            <person name="Young D."/>
            <person name="Pisabarro A."/>
            <person name="Eastwood D.C."/>
            <person name="Martin F."/>
            <person name="Cullen D."/>
            <person name="Grigoriev I.V."/>
            <person name="Hibbett D.S."/>
        </authorList>
    </citation>
    <scope>NUCLEOTIDE SEQUENCE [LARGE SCALE GENOMIC DNA]</scope>
    <source>
        <strain evidence="2 3">DJM-731 SS1</strain>
    </source>
</reference>
<dbReference type="Proteomes" id="UP000030653">
    <property type="component" value="Unassembled WGS sequence"/>
</dbReference>
<gene>
    <name evidence="2" type="ORF">DACRYDRAFT_100056</name>
</gene>
<dbReference type="EMBL" id="JH795862">
    <property type="protein sequence ID" value="EJU02486.1"/>
    <property type="molecule type" value="Genomic_DNA"/>
</dbReference>
<sequence length="249" mass="28095">MDSISKHWAAAESARGRLPEFYQNKYLTKRGDTLIKPSTRDIYKIRRLAKCMLHEVGHWTSSNKLWQATLAVVKDTCTKYEYGRLILFLACNLRSSSHSISFTGFIRTSLEDALAGAGFPSYRYIPSQQLGCATRKAFPEFIKLNEVHCATVLEYDLGTYTAELGRMARHQAARRFFYLHFDIRGSINIKPRRNLTGIGAGLQTNADVLAYIMQVGKLSLRDVQHLSHVSRSEGYPRGGSRAQSSSSIH</sequence>
<dbReference type="GeneID" id="63682481"/>
<dbReference type="RefSeq" id="XP_040629380.1">
    <property type="nucleotide sequence ID" value="XM_040767419.1"/>
</dbReference>
<keyword evidence="3" id="KW-1185">Reference proteome</keyword>
<feature type="region of interest" description="Disordered" evidence="1">
    <location>
        <begin position="229"/>
        <end position="249"/>
    </location>
</feature>
<evidence type="ECO:0000313" key="3">
    <source>
        <dbReference type="Proteomes" id="UP000030653"/>
    </source>
</evidence>
<evidence type="ECO:0000256" key="1">
    <source>
        <dbReference type="SAM" id="MobiDB-lite"/>
    </source>
</evidence>
<dbReference type="HOGENOM" id="CLU_1117971_0_0_1"/>
<protein>
    <submittedName>
        <fullName evidence="2">Uncharacterized protein</fullName>
    </submittedName>
</protein>
<name>M5FWX0_DACPD</name>
<proteinExistence type="predicted"/>
<accession>M5FWX0</accession>
<organism evidence="2 3">
    <name type="scientific">Dacryopinax primogenitus (strain DJM 731)</name>
    <name type="common">Brown rot fungus</name>
    <dbReference type="NCBI Taxonomy" id="1858805"/>
    <lineage>
        <taxon>Eukaryota</taxon>
        <taxon>Fungi</taxon>
        <taxon>Dikarya</taxon>
        <taxon>Basidiomycota</taxon>
        <taxon>Agaricomycotina</taxon>
        <taxon>Dacrymycetes</taxon>
        <taxon>Dacrymycetales</taxon>
        <taxon>Dacrymycetaceae</taxon>
        <taxon>Dacryopinax</taxon>
    </lineage>
</organism>
<dbReference type="AlphaFoldDB" id="M5FWX0"/>
<evidence type="ECO:0000313" key="2">
    <source>
        <dbReference type="EMBL" id="EJU02486.1"/>
    </source>
</evidence>
<feature type="non-terminal residue" evidence="2">
    <location>
        <position position="1"/>
    </location>
</feature>